<dbReference type="STRING" id="570519.SAMN04488116_1758"/>
<keyword evidence="1" id="KW-0812">Transmembrane</keyword>
<dbReference type="RefSeq" id="WP_073178436.1">
    <property type="nucleotide sequence ID" value="NZ_FQWL01000002.1"/>
</dbReference>
<keyword evidence="1" id="KW-0472">Membrane</keyword>
<dbReference type="Pfam" id="PF12158">
    <property type="entry name" value="DUF3592"/>
    <property type="match status" value="1"/>
</dbReference>
<proteinExistence type="predicted"/>
<dbReference type="AlphaFoldDB" id="A0A1M5KSU7"/>
<dbReference type="OrthoDB" id="954824at2"/>
<gene>
    <name evidence="3" type="ORF">SAMN04488116_1758</name>
</gene>
<feature type="transmembrane region" description="Helical" evidence="1">
    <location>
        <begin position="118"/>
        <end position="139"/>
    </location>
</feature>
<feature type="domain" description="DUF3592" evidence="2">
    <location>
        <begin position="45"/>
        <end position="105"/>
    </location>
</feature>
<organism evidence="3 4">
    <name type="scientific">Flagellimonas flava</name>
    <dbReference type="NCBI Taxonomy" id="570519"/>
    <lineage>
        <taxon>Bacteria</taxon>
        <taxon>Pseudomonadati</taxon>
        <taxon>Bacteroidota</taxon>
        <taxon>Flavobacteriia</taxon>
        <taxon>Flavobacteriales</taxon>
        <taxon>Flavobacteriaceae</taxon>
        <taxon>Flagellimonas</taxon>
    </lineage>
</organism>
<dbReference type="EMBL" id="FQWL01000002">
    <property type="protein sequence ID" value="SHG55851.1"/>
    <property type="molecule type" value="Genomic_DNA"/>
</dbReference>
<evidence type="ECO:0000259" key="2">
    <source>
        <dbReference type="Pfam" id="PF12158"/>
    </source>
</evidence>
<keyword evidence="1" id="KW-1133">Transmembrane helix</keyword>
<name>A0A1M5KSU7_9FLAO</name>
<dbReference type="InterPro" id="IPR021994">
    <property type="entry name" value="DUF3592"/>
</dbReference>
<evidence type="ECO:0000313" key="3">
    <source>
        <dbReference type="EMBL" id="SHG55851.1"/>
    </source>
</evidence>
<dbReference type="Proteomes" id="UP000184532">
    <property type="component" value="Unassembled WGS sequence"/>
</dbReference>
<evidence type="ECO:0000256" key="1">
    <source>
        <dbReference type="SAM" id="Phobius"/>
    </source>
</evidence>
<evidence type="ECO:0000313" key="4">
    <source>
        <dbReference type="Proteomes" id="UP000184532"/>
    </source>
</evidence>
<feature type="transmembrane region" description="Helical" evidence="1">
    <location>
        <begin position="6"/>
        <end position="28"/>
    </location>
</feature>
<reference evidence="4" key="1">
    <citation type="submission" date="2016-11" db="EMBL/GenBank/DDBJ databases">
        <authorList>
            <person name="Varghese N."/>
            <person name="Submissions S."/>
        </authorList>
    </citation>
    <scope>NUCLEOTIDE SEQUENCE [LARGE SCALE GENOMIC DNA]</scope>
    <source>
        <strain evidence="4">DSM 22638</strain>
    </source>
</reference>
<sequence>MAVKRYTMWMLLYGSFLFLGLVLAYIAFQHYQKTQKLLLDGVRATATVSQLLTNQDSDGNTYTPVFEFKDRTNTLQTYRSPISSSPPAYKVGDKVKIVYDRKDSGNVKTVSFWGLYRVSVILMMVASPLLVIGASYLLYMSR</sequence>
<protein>
    <recommendedName>
        <fullName evidence="2">DUF3592 domain-containing protein</fullName>
    </recommendedName>
</protein>
<keyword evidence="4" id="KW-1185">Reference proteome</keyword>
<accession>A0A1M5KSU7</accession>